<keyword evidence="3" id="KW-1185">Reference proteome</keyword>
<feature type="transmembrane region" description="Helical" evidence="1">
    <location>
        <begin position="12"/>
        <end position="33"/>
    </location>
</feature>
<keyword evidence="1" id="KW-0472">Membrane</keyword>
<gene>
    <name evidence="2" type="ORF">AB0I48_30450</name>
</gene>
<dbReference type="NCBIfam" id="NF041390">
    <property type="entry name" value="TadE_Rv3655c"/>
    <property type="match status" value="1"/>
</dbReference>
<comment type="caution">
    <text evidence="2">The sequence shown here is derived from an EMBL/GenBank/DDBJ whole genome shotgun (WGS) entry which is preliminary data.</text>
</comment>
<keyword evidence="1" id="KW-0812">Transmembrane</keyword>
<name>A0ABV3G2J4_9NOCA</name>
<reference evidence="2 3" key="1">
    <citation type="submission" date="2024-06" db="EMBL/GenBank/DDBJ databases">
        <title>The Natural Products Discovery Center: Release of the First 8490 Sequenced Strains for Exploring Actinobacteria Biosynthetic Diversity.</title>
        <authorList>
            <person name="Kalkreuter E."/>
            <person name="Kautsar S.A."/>
            <person name="Yang D."/>
            <person name="Bader C.D."/>
            <person name="Teijaro C.N."/>
            <person name="Fluegel L."/>
            <person name="Davis C.M."/>
            <person name="Simpson J.R."/>
            <person name="Lauterbach L."/>
            <person name="Steele A.D."/>
            <person name="Gui C."/>
            <person name="Meng S."/>
            <person name="Li G."/>
            <person name="Viehrig K."/>
            <person name="Ye F."/>
            <person name="Su P."/>
            <person name="Kiefer A.F."/>
            <person name="Nichols A."/>
            <person name="Cepeda A.J."/>
            <person name="Yan W."/>
            <person name="Fan B."/>
            <person name="Jiang Y."/>
            <person name="Adhikari A."/>
            <person name="Zheng C.-J."/>
            <person name="Schuster L."/>
            <person name="Cowan T.M."/>
            <person name="Smanski M.J."/>
            <person name="Chevrette M.G."/>
            <person name="De Carvalho L.P.S."/>
            <person name="Shen B."/>
        </authorList>
    </citation>
    <scope>NUCLEOTIDE SEQUENCE [LARGE SCALE GENOMIC DNA]</scope>
    <source>
        <strain evidence="2 3">NPDC050403</strain>
    </source>
</reference>
<accession>A0ABV3G2J4</accession>
<protein>
    <submittedName>
        <fullName evidence="2">TadE family type IV pilus minor pilin</fullName>
    </submittedName>
</protein>
<keyword evidence="1" id="KW-1133">Transmembrane helix</keyword>
<evidence type="ECO:0000256" key="1">
    <source>
        <dbReference type="SAM" id="Phobius"/>
    </source>
</evidence>
<sequence>MVEERGAVTVEAAIALTAIVAAVLCCLGALLAASTQVRCVDAAREAARLTARGDHENATIVARRVAPPGAEITIRSGSEHIVAVVSAETPLLPTLVLRAEAVAAPEPGTR</sequence>
<evidence type="ECO:0000313" key="2">
    <source>
        <dbReference type="EMBL" id="MEV0711887.1"/>
    </source>
</evidence>
<dbReference type="InterPro" id="IPR049790">
    <property type="entry name" value="Rv3655c/TadE"/>
</dbReference>
<organism evidence="2 3">
    <name type="scientific">Nocardia aurea</name>
    <dbReference type="NCBI Taxonomy" id="2144174"/>
    <lineage>
        <taxon>Bacteria</taxon>
        <taxon>Bacillati</taxon>
        <taxon>Actinomycetota</taxon>
        <taxon>Actinomycetes</taxon>
        <taxon>Mycobacteriales</taxon>
        <taxon>Nocardiaceae</taxon>
        <taxon>Nocardia</taxon>
    </lineage>
</organism>
<proteinExistence type="predicted"/>
<dbReference type="EMBL" id="JBFAKC010000017">
    <property type="protein sequence ID" value="MEV0711887.1"/>
    <property type="molecule type" value="Genomic_DNA"/>
</dbReference>
<dbReference type="Proteomes" id="UP001551695">
    <property type="component" value="Unassembled WGS sequence"/>
</dbReference>
<evidence type="ECO:0000313" key="3">
    <source>
        <dbReference type="Proteomes" id="UP001551695"/>
    </source>
</evidence>